<dbReference type="AlphaFoldDB" id="A0A9W7CU44"/>
<proteinExistence type="predicted"/>
<gene>
    <name evidence="2" type="ORF">Pfra01_001402800</name>
</gene>
<dbReference type="Proteomes" id="UP001165121">
    <property type="component" value="Unassembled WGS sequence"/>
</dbReference>
<reference evidence="2" key="1">
    <citation type="submission" date="2023-04" db="EMBL/GenBank/DDBJ databases">
        <title>Phytophthora fragariaefolia NBRC 109709.</title>
        <authorList>
            <person name="Ichikawa N."/>
            <person name="Sato H."/>
            <person name="Tonouchi N."/>
        </authorList>
    </citation>
    <scope>NUCLEOTIDE SEQUENCE</scope>
    <source>
        <strain evidence="2">NBRC 109709</strain>
    </source>
</reference>
<feature type="compositionally biased region" description="Polar residues" evidence="1">
    <location>
        <begin position="90"/>
        <end position="108"/>
    </location>
</feature>
<evidence type="ECO:0000313" key="3">
    <source>
        <dbReference type="Proteomes" id="UP001165121"/>
    </source>
</evidence>
<protein>
    <submittedName>
        <fullName evidence="2">Unnamed protein product</fullName>
    </submittedName>
</protein>
<evidence type="ECO:0000313" key="2">
    <source>
        <dbReference type="EMBL" id="GMF42599.1"/>
    </source>
</evidence>
<feature type="region of interest" description="Disordered" evidence="1">
    <location>
        <begin position="86"/>
        <end position="114"/>
    </location>
</feature>
<dbReference type="OrthoDB" id="3243429at2759"/>
<keyword evidence="3" id="KW-1185">Reference proteome</keyword>
<name>A0A9W7CU44_9STRA</name>
<organism evidence="2 3">
    <name type="scientific">Phytophthora fragariaefolia</name>
    <dbReference type="NCBI Taxonomy" id="1490495"/>
    <lineage>
        <taxon>Eukaryota</taxon>
        <taxon>Sar</taxon>
        <taxon>Stramenopiles</taxon>
        <taxon>Oomycota</taxon>
        <taxon>Peronosporomycetes</taxon>
        <taxon>Peronosporales</taxon>
        <taxon>Peronosporaceae</taxon>
        <taxon>Phytophthora</taxon>
    </lineage>
</organism>
<comment type="caution">
    <text evidence="2">The sequence shown here is derived from an EMBL/GenBank/DDBJ whole genome shotgun (WGS) entry which is preliminary data.</text>
</comment>
<accession>A0A9W7CU44</accession>
<sequence length="126" mass="14025">MPNTTRPHVSPFEVCFGKRPDLSHLRVFGSRGFVQAYRVWDLETERVLTTRTVVLNENSSASYSELPPRADNTLQVAQLIHFDDDVVRSGPQSPSQSTNEDIEMTSSEPDGILAVNDCAEDMGVDE</sequence>
<dbReference type="EMBL" id="BSXT01001456">
    <property type="protein sequence ID" value="GMF42599.1"/>
    <property type="molecule type" value="Genomic_DNA"/>
</dbReference>
<evidence type="ECO:0000256" key="1">
    <source>
        <dbReference type="SAM" id="MobiDB-lite"/>
    </source>
</evidence>